<proteinExistence type="predicted"/>
<keyword evidence="3" id="KW-0378">Hydrolase</keyword>
<protein>
    <submittedName>
        <fullName evidence="3">Alpha/beta fold hydrolase</fullName>
    </submittedName>
</protein>
<dbReference type="GO" id="GO:0052689">
    <property type="term" value="F:carboxylic ester hydrolase activity"/>
    <property type="evidence" value="ECO:0007669"/>
    <property type="project" value="InterPro"/>
</dbReference>
<dbReference type="PIRSF" id="PIRSF017388">
    <property type="entry name" value="Esterase_lipase"/>
    <property type="match status" value="1"/>
</dbReference>
<dbReference type="SUPFAM" id="SSF53474">
    <property type="entry name" value="alpha/beta-Hydrolases"/>
    <property type="match status" value="1"/>
</dbReference>
<dbReference type="Pfam" id="PF12697">
    <property type="entry name" value="Abhydrolase_6"/>
    <property type="match status" value="1"/>
</dbReference>
<evidence type="ECO:0000313" key="3">
    <source>
        <dbReference type="EMBL" id="AYO53932.1"/>
    </source>
</evidence>
<dbReference type="InterPro" id="IPR012354">
    <property type="entry name" value="Esterase_lipase"/>
</dbReference>
<dbReference type="EMBL" id="CP033133">
    <property type="protein sequence ID" value="AYO53932.1"/>
    <property type="molecule type" value="Genomic_DNA"/>
</dbReference>
<feature type="active site" description="Nucleophile" evidence="1">
    <location>
        <position position="94"/>
    </location>
</feature>
<accession>A0A3G2T1T1</accession>
<feature type="active site" description="Charge relay system" evidence="1">
    <location>
        <position position="219"/>
    </location>
</feature>
<dbReference type="AlphaFoldDB" id="A0A3G2T1T1"/>
<dbReference type="RefSeq" id="WP_087552768.1">
    <property type="nucleotide sequence ID" value="NZ_CP033133.1"/>
</dbReference>
<name>A0A3G2T1T1_9GAMM</name>
<reference evidence="3 4" key="1">
    <citation type="submission" date="2018-10" db="EMBL/GenBank/DDBJ databases">
        <title>The complete genome of Acinetobacter wuhouensis strain WCHAW010062.</title>
        <authorList>
            <person name="Hu Y."/>
            <person name="Long H."/>
            <person name="Feng Y."/>
            <person name="Zong Z."/>
        </authorList>
    </citation>
    <scope>NUCLEOTIDE SEQUENCE [LARGE SCALE GENOMIC DNA]</scope>
    <source>
        <strain evidence="3 4">WCHAW010062</strain>
    </source>
</reference>
<feature type="active site" description="Charge relay system" evidence="1">
    <location>
        <position position="189"/>
    </location>
</feature>
<organism evidence="3 4">
    <name type="scientific">Acinetobacter wuhouensis</name>
    <dbReference type="NCBI Taxonomy" id="1879050"/>
    <lineage>
        <taxon>Bacteria</taxon>
        <taxon>Pseudomonadati</taxon>
        <taxon>Pseudomonadota</taxon>
        <taxon>Gammaproteobacteria</taxon>
        <taxon>Moraxellales</taxon>
        <taxon>Moraxellaceae</taxon>
        <taxon>Acinetobacter</taxon>
    </lineage>
</organism>
<dbReference type="PANTHER" id="PTHR11614">
    <property type="entry name" value="PHOSPHOLIPASE-RELATED"/>
    <property type="match status" value="1"/>
</dbReference>
<dbReference type="InterPro" id="IPR051044">
    <property type="entry name" value="MAG_DAG_Lipase"/>
</dbReference>
<dbReference type="Proteomes" id="UP000279962">
    <property type="component" value="Chromosome"/>
</dbReference>
<sequence>MPKLIHPKPMFLKGSAQAVLLLHSYTSTYRDVKPLAVFLNQHQYTCYSFSYAGHGLMIDEFLKFNPDDWWQEVIQAYNFLIELGYREIAVIGVSLGALLSLKLAESFPVSACISMSAPQTRSVEDLFQRLSKYAEYLQQFETDQQVLNNTQLYIKAQPQLEQFENFVVSTMRNLNRIHAPTATLFGKLDEALYEQSAHYIFKQISSSEKMIKAYSHSGHLMTLGQDQSILFKDILNFLNLHLPNT</sequence>
<feature type="domain" description="AB hydrolase-1" evidence="2">
    <location>
        <begin position="19"/>
        <end position="129"/>
    </location>
</feature>
<evidence type="ECO:0000259" key="2">
    <source>
        <dbReference type="Pfam" id="PF12697"/>
    </source>
</evidence>
<dbReference type="Gene3D" id="3.40.50.1820">
    <property type="entry name" value="alpha/beta hydrolase"/>
    <property type="match status" value="1"/>
</dbReference>
<gene>
    <name evidence="3" type="ORF">CDG68_09945</name>
</gene>
<dbReference type="InterPro" id="IPR029058">
    <property type="entry name" value="AB_hydrolase_fold"/>
</dbReference>
<evidence type="ECO:0000313" key="4">
    <source>
        <dbReference type="Proteomes" id="UP000279962"/>
    </source>
</evidence>
<dbReference type="InterPro" id="IPR000073">
    <property type="entry name" value="AB_hydrolase_1"/>
</dbReference>
<evidence type="ECO:0000256" key="1">
    <source>
        <dbReference type="PIRSR" id="PIRSR017388-1"/>
    </source>
</evidence>